<accession>A0A8J2P2S0</accession>
<evidence type="ECO:0000256" key="12">
    <source>
        <dbReference type="ARBA" id="ARBA00023303"/>
    </source>
</evidence>
<dbReference type="EMBL" id="CAJVCH010170480">
    <property type="protein sequence ID" value="CAG7728914.1"/>
    <property type="molecule type" value="Genomic_DNA"/>
</dbReference>
<feature type="transmembrane region" description="Helical" evidence="13">
    <location>
        <begin position="398"/>
        <end position="421"/>
    </location>
</feature>
<keyword evidence="9 13" id="KW-0869">Chloride channel</keyword>
<dbReference type="PANTHER" id="PTHR12424:SF8">
    <property type="entry name" value="PROTEIN TWEETY"/>
    <property type="match status" value="1"/>
</dbReference>
<feature type="transmembrane region" description="Helical" evidence="13">
    <location>
        <begin position="247"/>
        <end position="270"/>
    </location>
</feature>
<evidence type="ECO:0000256" key="11">
    <source>
        <dbReference type="ARBA" id="ARBA00023214"/>
    </source>
</evidence>
<evidence type="ECO:0000313" key="15">
    <source>
        <dbReference type="Proteomes" id="UP000708208"/>
    </source>
</evidence>
<dbReference type="PANTHER" id="PTHR12424">
    <property type="entry name" value="TWEETY-RELATED"/>
    <property type="match status" value="1"/>
</dbReference>
<evidence type="ECO:0000256" key="7">
    <source>
        <dbReference type="ARBA" id="ARBA00023065"/>
    </source>
</evidence>
<comment type="similarity">
    <text evidence="2 13">Belongs to the tweety family.</text>
</comment>
<keyword evidence="11 13" id="KW-0868">Chloride</keyword>
<dbReference type="GO" id="GO:0072320">
    <property type="term" value="F:volume-sensitive chloride channel activity"/>
    <property type="evidence" value="ECO:0007669"/>
    <property type="project" value="TreeGrafter"/>
</dbReference>
<evidence type="ECO:0000256" key="9">
    <source>
        <dbReference type="ARBA" id="ARBA00023173"/>
    </source>
</evidence>
<dbReference type="AlphaFoldDB" id="A0A8J2P2S0"/>
<proteinExistence type="inferred from homology"/>
<dbReference type="Proteomes" id="UP000708208">
    <property type="component" value="Unassembled WGS sequence"/>
</dbReference>
<evidence type="ECO:0000256" key="2">
    <source>
        <dbReference type="ARBA" id="ARBA00009849"/>
    </source>
</evidence>
<keyword evidence="3 13" id="KW-0813">Transport</keyword>
<evidence type="ECO:0000256" key="10">
    <source>
        <dbReference type="ARBA" id="ARBA00023180"/>
    </source>
</evidence>
<sequence length="546" mass="60906">MMSISVHQSHMPPFLARFFHRFPHLNVTGHKVNSTFDYNNQVYLESLGILASFPALILILILVVLLIYLLTRCCDRHAKRDRSFVCLKIILGLLGMATCASIGLGLYGNDDFHNGIETVVTSLKNIQLYFVVVSNQTLQAQASIERGVFPLMSQLGVVFERPLANKSMHVELLAHMQYMEGNITQTLEQISILNANTGQVGKHVGAHNIIQLIESIRWPSTLTVLIIFIIFCVVLFYAIVRHSRCCFITFSVLGLIAVILNWSLVSLYLVGTVSLADICINPNRAATSELLNGGISTEISDFYINCQSLHRETDPFKDNLLQAQKSIEKAQDTLKQINTIATALYSYNREKVETVIDGLFTELYHLENIVGDISTRTDCQPINGHWMKGVEGLCTVTLYGLSFLLLSSVITAFLFTLLVGLDSHTWIYIQKRKQCMNDGAEECVSFLPSGYGDRNTTGTGRRTGGAGLNPYLINQTTHDWSCSSALMEHEPTPLNGTRQIEYGSHHHHQGRMYEAGAMGHTLLGPNNGQYATLSKQCKTLESNDFY</sequence>
<name>A0A8J2P2S0_9HEXA</name>
<reference evidence="14" key="1">
    <citation type="submission" date="2021-06" db="EMBL/GenBank/DDBJ databases">
        <authorList>
            <person name="Hodson N. C."/>
            <person name="Mongue J. A."/>
            <person name="Jaron S. K."/>
        </authorList>
    </citation>
    <scope>NUCLEOTIDE SEQUENCE</scope>
</reference>
<dbReference type="GO" id="GO:0005229">
    <property type="term" value="F:intracellularly calcium-gated chloride channel activity"/>
    <property type="evidence" value="ECO:0007669"/>
    <property type="project" value="TreeGrafter"/>
</dbReference>
<gene>
    <name evidence="14" type="ORF">AFUS01_LOCUS17661</name>
</gene>
<evidence type="ECO:0000256" key="8">
    <source>
        <dbReference type="ARBA" id="ARBA00023136"/>
    </source>
</evidence>
<keyword evidence="4" id="KW-1003">Cell membrane</keyword>
<evidence type="ECO:0000256" key="3">
    <source>
        <dbReference type="ARBA" id="ARBA00022448"/>
    </source>
</evidence>
<dbReference type="GO" id="GO:0034707">
    <property type="term" value="C:chloride channel complex"/>
    <property type="evidence" value="ECO:0007669"/>
    <property type="project" value="UniProtKB-UniRule"/>
</dbReference>
<feature type="transmembrane region" description="Helical" evidence="13">
    <location>
        <begin position="83"/>
        <end position="107"/>
    </location>
</feature>
<evidence type="ECO:0000256" key="4">
    <source>
        <dbReference type="ARBA" id="ARBA00022475"/>
    </source>
</evidence>
<evidence type="ECO:0000256" key="1">
    <source>
        <dbReference type="ARBA" id="ARBA00004651"/>
    </source>
</evidence>
<dbReference type="InterPro" id="IPR006990">
    <property type="entry name" value="Tweety"/>
</dbReference>
<evidence type="ECO:0000256" key="6">
    <source>
        <dbReference type="ARBA" id="ARBA00022989"/>
    </source>
</evidence>
<keyword evidence="12 13" id="KW-0407">Ion channel</keyword>
<dbReference type="GO" id="GO:0005886">
    <property type="term" value="C:plasma membrane"/>
    <property type="evidence" value="ECO:0007669"/>
    <property type="project" value="UniProtKB-SubCell"/>
</dbReference>
<keyword evidence="15" id="KW-1185">Reference proteome</keyword>
<comment type="function">
    <text evidence="13">Probable chloride channel.</text>
</comment>
<keyword evidence="8 13" id="KW-0472">Membrane</keyword>
<protein>
    <recommendedName>
        <fullName evidence="13">Protein tweety homolog</fullName>
    </recommendedName>
</protein>
<dbReference type="OrthoDB" id="187568at2759"/>
<comment type="subcellular location">
    <subcellularLocation>
        <location evidence="1 13">Cell membrane</location>
        <topology evidence="1 13">Multi-pass membrane protein</topology>
    </subcellularLocation>
</comment>
<dbReference type="Pfam" id="PF04906">
    <property type="entry name" value="Tweety"/>
    <property type="match status" value="1"/>
</dbReference>
<comment type="caution">
    <text evidence="14">The sequence shown here is derived from an EMBL/GenBank/DDBJ whole genome shotgun (WGS) entry which is preliminary data.</text>
</comment>
<evidence type="ECO:0000256" key="5">
    <source>
        <dbReference type="ARBA" id="ARBA00022692"/>
    </source>
</evidence>
<keyword evidence="6 13" id="KW-1133">Transmembrane helix</keyword>
<organism evidence="14 15">
    <name type="scientific">Allacma fusca</name>
    <dbReference type="NCBI Taxonomy" id="39272"/>
    <lineage>
        <taxon>Eukaryota</taxon>
        <taxon>Metazoa</taxon>
        <taxon>Ecdysozoa</taxon>
        <taxon>Arthropoda</taxon>
        <taxon>Hexapoda</taxon>
        <taxon>Collembola</taxon>
        <taxon>Symphypleona</taxon>
        <taxon>Sminthuridae</taxon>
        <taxon>Allacma</taxon>
    </lineage>
</organism>
<evidence type="ECO:0000313" key="14">
    <source>
        <dbReference type="EMBL" id="CAG7728914.1"/>
    </source>
</evidence>
<keyword evidence="7 13" id="KW-0406">Ion transport</keyword>
<feature type="transmembrane region" description="Helical" evidence="13">
    <location>
        <begin position="222"/>
        <end position="240"/>
    </location>
</feature>
<keyword evidence="5 13" id="KW-0812">Transmembrane</keyword>
<keyword evidence="10" id="KW-0325">Glycoprotein</keyword>
<feature type="transmembrane region" description="Helical" evidence="13">
    <location>
        <begin position="47"/>
        <end position="71"/>
    </location>
</feature>
<evidence type="ECO:0000256" key="13">
    <source>
        <dbReference type="RuleBase" id="RU361114"/>
    </source>
</evidence>